<reference evidence="1 2" key="1">
    <citation type="submission" date="2020-01" db="EMBL/GenBank/DDBJ databases">
        <authorList>
            <person name="Gupta K D."/>
        </authorList>
    </citation>
    <scope>NUCLEOTIDE SEQUENCE [LARGE SCALE GENOMIC DNA]</scope>
</reference>
<dbReference type="SUPFAM" id="SSF50494">
    <property type="entry name" value="Trypsin-like serine proteases"/>
    <property type="match status" value="1"/>
</dbReference>
<evidence type="ECO:0000313" key="2">
    <source>
        <dbReference type="Proteomes" id="UP000467700"/>
    </source>
</evidence>
<name>A0A8S0XPZ0_CYCAE</name>
<evidence type="ECO:0000313" key="1">
    <source>
        <dbReference type="EMBL" id="CAA7262387.1"/>
    </source>
</evidence>
<protein>
    <recommendedName>
        <fullName evidence="3">Serine protease</fullName>
    </recommendedName>
</protein>
<dbReference type="AlphaFoldDB" id="A0A8S0XPZ0"/>
<dbReference type="InterPro" id="IPR009003">
    <property type="entry name" value="Peptidase_S1_PA"/>
</dbReference>
<organism evidence="1 2">
    <name type="scientific">Cyclocybe aegerita</name>
    <name type="common">Black poplar mushroom</name>
    <name type="synonym">Agrocybe aegerita</name>
    <dbReference type="NCBI Taxonomy" id="1973307"/>
    <lineage>
        <taxon>Eukaryota</taxon>
        <taxon>Fungi</taxon>
        <taxon>Dikarya</taxon>
        <taxon>Basidiomycota</taxon>
        <taxon>Agaricomycotina</taxon>
        <taxon>Agaricomycetes</taxon>
        <taxon>Agaricomycetidae</taxon>
        <taxon>Agaricales</taxon>
        <taxon>Agaricineae</taxon>
        <taxon>Bolbitiaceae</taxon>
        <taxon>Cyclocybe</taxon>
    </lineage>
</organism>
<evidence type="ECO:0008006" key="3">
    <source>
        <dbReference type="Google" id="ProtNLM"/>
    </source>
</evidence>
<keyword evidence="2" id="KW-1185">Reference proteome</keyword>
<accession>A0A8S0XPZ0</accession>
<sequence>MPTSPPSEREAMFYYLRLPSAPRLVARTGTTLWKEPTGRWASYNDKDLRVVGNHPIKDVWEDNLALKVMDLLDSMKVKWTSLDVVRIGIVEEDFAPVILWIGVIPTSLSGEEGVIAAYKCHELLVECNITDVDVQIRESVVTRSGGPKLLKPARYSWKPTVAVREPLTTMLGLPICAESMPWCEGTGGFFITEGGNTERLLLVTARHVIFTPDMDENKHLERTDDREPGYNVMLFGDTAFNKYLEVIKNEIRGQESNADYYDQCIAELEGRDDPEASKERQRAQDRLLAAKEAMEALNPFYQNVATQWATPDSRILGQVILSPPINAGEGYTEDWAVIEIDTSKIDASNFEGNAIDLGTRISIYDLIRMMNPKPPHDHPFEYPFDRLLRLEGTIPDEEMRHPTVLDKNNEPCLMVLKRGNTTGLTVGRANNVFSYARNDYHNDEKAETSKEWAILPFDSKSHAFSETGDSGSVIVDGLGRIGGLLTGGSSAKPSEDINITYAIPISFLLKRMQENGLRELNFNPVLTTQTRSSD</sequence>
<comment type="caution">
    <text evidence="1">The sequence shown here is derived from an EMBL/GenBank/DDBJ whole genome shotgun (WGS) entry which is preliminary data.</text>
</comment>
<dbReference type="EMBL" id="CACVBS010000036">
    <property type="protein sequence ID" value="CAA7262387.1"/>
    <property type="molecule type" value="Genomic_DNA"/>
</dbReference>
<proteinExistence type="predicted"/>
<dbReference type="Proteomes" id="UP000467700">
    <property type="component" value="Unassembled WGS sequence"/>
</dbReference>
<gene>
    <name evidence="1" type="ORF">AAE3_LOCUS4615</name>
</gene>
<dbReference type="OrthoDB" id="5424209at2759"/>